<dbReference type="InterPro" id="IPR002104">
    <property type="entry name" value="Integrase_catalytic"/>
</dbReference>
<dbReference type="Pfam" id="PF00589">
    <property type="entry name" value="Phage_integrase"/>
    <property type="match status" value="1"/>
</dbReference>
<feature type="domain" description="Tyr recombinase" evidence="3">
    <location>
        <begin position="222"/>
        <end position="441"/>
    </location>
</feature>
<evidence type="ECO:0000313" key="4">
    <source>
        <dbReference type="EMBL" id="MBE0464863.1"/>
    </source>
</evidence>
<name>A0ABR9G1U3_9GAMM</name>
<proteinExistence type="predicted"/>
<gene>
    <name evidence="4" type="ORF">EI547_15590</name>
</gene>
<dbReference type="InterPro" id="IPR050090">
    <property type="entry name" value="Tyrosine_recombinase_XerCD"/>
</dbReference>
<reference evidence="4 5" key="1">
    <citation type="submission" date="2020-07" db="EMBL/GenBank/DDBJ databases">
        <title>Halophilic bacteria isolated from french cheeses.</title>
        <authorList>
            <person name="Kothe C.I."/>
            <person name="Farah-Kraiem B."/>
            <person name="Renault P."/>
            <person name="Dridi B."/>
        </authorList>
    </citation>
    <scope>NUCLEOTIDE SEQUENCE [LARGE SCALE GENOMIC DNA]</scope>
    <source>
        <strain evidence="4 5">FME20</strain>
    </source>
</reference>
<evidence type="ECO:0000259" key="3">
    <source>
        <dbReference type="PROSITE" id="PS51898"/>
    </source>
</evidence>
<dbReference type="PANTHER" id="PTHR30349:SF64">
    <property type="entry name" value="PROPHAGE INTEGRASE INTD-RELATED"/>
    <property type="match status" value="1"/>
</dbReference>
<evidence type="ECO:0000313" key="5">
    <source>
        <dbReference type="Proteomes" id="UP001645038"/>
    </source>
</evidence>
<dbReference type="PROSITE" id="PS51898">
    <property type="entry name" value="TYR_RECOMBINASE"/>
    <property type="match status" value="1"/>
</dbReference>
<keyword evidence="2" id="KW-0233">DNA recombination</keyword>
<dbReference type="Gene3D" id="1.10.443.10">
    <property type="entry name" value="Intergrase catalytic core"/>
    <property type="match status" value="1"/>
</dbReference>
<dbReference type="Proteomes" id="UP001645038">
    <property type="component" value="Unassembled WGS sequence"/>
</dbReference>
<dbReference type="EMBL" id="RRZB01000049">
    <property type="protein sequence ID" value="MBE0464863.1"/>
    <property type="molecule type" value="Genomic_DNA"/>
</dbReference>
<dbReference type="PANTHER" id="PTHR30349">
    <property type="entry name" value="PHAGE INTEGRASE-RELATED"/>
    <property type="match status" value="1"/>
</dbReference>
<sequence length="455" mass="52772">MPIEIISYQLKNFEFRTPVTGIDANGEVQVGYADEKPHLISDITLLYSLQMDDSGNVVEAKGVEVANNYLMHLMVNKDHKCVSLQSRALIHFFAFLSEHQMRWDVMPHRQNKRPTYRFKKHLEALYRSREAESKLEASTCQGYMRCVVNFYRHMIAKGHPFDNPPFEHEVMVVNVQGGYSSMSATRSINVQTTDLRIKAANRGRRDGIPPKLVSLSKFEWDELDFVLRKDRRIIRNINGREVVGSLAIEFSFIFLIMRYSGLRRGEIITFRASSVFRPTADQIKKGYVTLRIGPSCGVQTKNGTEREIEMPAYLMLKLYEYTMGKRYIRRRNMFEKENSGVDAPFCLNNKGNQFSSGTLNARWGEVRKMMTKRIGRHFEHKPHNLRATYGVFRLYSLIDAGVPQSDALTLIQRKMGHSDISSTLHYLKQVQEEASGDEKAEHVYEYLFDREEFEF</sequence>
<organism evidence="4 5">
    <name type="scientific">Halomonas colorata</name>
    <dbReference type="NCBI Taxonomy" id="2742615"/>
    <lineage>
        <taxon>Bacteria</taxon>
        <taxon>Pseudomonadati</taxon>
        <taxon>Pseudomonadota</taxon>
        <taxon>Gammaproteobacteria</taxon>
        <taxon>Oceanospirillales</taxon>
        <taxon>Halomonadaceae</taxon>
        <taxon>Halomonas</taxon>
    </lineage>
</organism>
<keyword evidence="1" id="KW-0229">DNA integration</keyword>
<accession>A0ABR9G1U3</accession>
<dbReference type="RefSeq" id="WP_192539315.1">
    <property type="nucleotide sequence ID" value="NZ_RRZB01000049.1"/>
</dbReference>
<protein>
    <submittedName>
        <fullName evidence="4">Site-specific integrase</fullName>
    </submittedName>
</protein>
<dbReference type="CDD" id="cd00397">
    <property type="entry name" value="DNA_BRE_C"/>
    <property type="match status" value="1"/>
</dbReference>
<dbReference type="SUPFAM" id="SSF56349">
    <property type="entry name" value="DNA breaking-rejoining enzymes"/>
    <property type="match status" value="1"/>
</dbReference>
<comment type="caution">
    <text evidence="4">The sequence shown here is derived from an EMBL/GenBank/DDBJ whole genome shotgun (WGS) entry which is preliminary data.</text>
</comment>
<dbReference type="InterPro" id="IPR011010">
    <property type="entry name" value="DNA_brk_join_enz"/>
</dbReference>
<evidence type="ECO:0000256" key="2">
    <source>
        <dbReference type="ARBA" id="ARBA00023172"/>
    </source>
</evidence>
<keyword evidence="5" id="KW-1185">Reference proteome</keyword>
<dbReference type="InterPro" id="IPR013762">
    <property type="entry name" value="Integrase-like_cat_sf"/>
</dbReference>
<evidence type="ECO:0000256" key="1">
    <source>
        <dbReference type="ARBA" id="ARBA00022908"/>
    </source>
</evidence>